<dbReference type="Proteomes" id="UP000183700">
    <property type="component" value="Unassembled WGS sequence"/>
</dbReference>
<proteinExistence type="predicted"/>
<keyword evidence="2" id="KW-1133">Transmembrane helix</keyword>
<sequence>MKKQLFFILSLLLVISFFGTKASAAEKQVEVWLHTWEENGKVEGTDQLMFEVYDLTDWRTRRPEDAKKAKEYLLNTYATKEKMAAFVKHEQLTKVNTEALIVDGSGNLSFELPRYREGKDAAYLILASGETGEHHLLPIILYLPQKHPETQEEAERLLIYGKYQVDSLTQPQDSSNKGENSNPQKSSADSPVLNGAAFPATNDLIRDYTIIGLLLMVIGLIGFKLNKKRN</sequence>
<evidence type="ECO:0000256" key="2">
    <source>
        <dbReference type="SAM" id="Phobius"/>
    </source>
</evidence>
<feature type="domain" description="Gram-positive pilin subunit D1 N-terminal" evidence="4">
    <location>
        <begin position="44"/>
        <end position="160"/>
    </location>
</feature>
<feature type="transmembrane region" description="Helical" evidence="2">
    <location>
        <begin position="208"/>
        <end position="225"/>
    </location>
</feature>
<comment type="caution">
    <text evidence="5">The sequence shown here is derived from an EMBL/GenBank/DDBJ whole genome shotgun (WGS) entry which is preliminary data.</text>
</comment>
<evidence type="ECO:0000256" key="3">
    <source>
        <dbReference type="SAM" id="SignalP"/>
    </source>
</evidence>
<feature type="region of interest" description="Disordered" evidence="1">
    <location>
        <begin position="168"/>
        <end position="193"/>
    </location>
</feature>
<gene>
    <name evidence="5" type="ORF">RV00_GL000003</name>
</gene>
<keyword evidence="2" id="KW-0812">Transmembrane</keyword>
<dbReference type="EMBL" id="JXKM01000001">
    <property type="protein sequence ID" value="OJG37046.1"/>
    <property type="molecule type" value="Genomic_DNA"/>
</dbReference>
<evidence type="ECO:0000313" key="6">
    <source>
        <dbReference type="Proteomes" id="UP000183700"/>
    </source>
</evidence>
<dbReference type="RefSeq" id="WP_071860559.1">
    <property type="nucleotide sequence ID" value="NZ_JBHLVS010000004.1"/>
</dbReference>
<feature type="compositionally biased region" description="Polar residues" evidence="1">
    <location>
        <begin position="168"/>
        <end position="189"/>
    </location>
</feature>
<dbReference type="AlphaFoldDB" id="A0A1L8SYF6"/>
<reference evidence="5 6" key="1">
    <citation type="submission" date="2014-12" db="EMBL/GenBank/DDBJ databases">
        <title>Draft genome sequences of 29 type strains of Enterococci.</title>
        <authorList>
            <person name="Zhong Z."/>
            <person name="Sun Z."/>
            <person name="Liu W."/>
            <person name="Zhang W."/>
            <person name="Zhang H."/>
        </authorList>
    </citation>
    <scope>NUCLEOTIDE SEQUENCE [LARGE SCALE GENOMIC DNA]</scope>
    <source>
        <strain evidence="5 6">DSM 22802</strain>
    </source>
</reference>
<dbReference type="Pfam" id="PF16555">
    <property type="entry name" value="GramPos_pilinD1"/>
    <property type="match status" value="1"/>
</dbReference>
<organism evidence="5 6">
    <name type="scientific">Enterococcus devriesei</name>
    <dbReference type="NCBI Taxonomy" id="319970"/>
    <lineage>
        <taxon>Bacteria</taxon>
        <taxon>Bacillati</taxon>
        <taxon>Bacillota</taxon>
        <taxon>Bacilli</taxon>
        <taxon>Lactobacillales</taxon>
        <taxon>Enterococcaceae</taxon>
        <taxon>Enterococcus</taxon>
    </lineage>
</organism>
<feature type="chain" id="PRO_5009880333" description="Gram-positive pilin subunit D1 N-terminal domain-containing protein" evidence="3">
    <location>
        <begin position="25"/>
        <end position="230"/>
    </location>
</feature>
<keyword evidence="6" id="KW-1185">Reference proteome</keyword>
<evidence type="ECO:0000256" key="1">
    <source>
        <dbReference type="SAM" id="MobiDB-lite"/>
    </source>
</evidence>
<keyword evidence="2" id="KW-0472">Membrane</keyword>
<evidence type="ECO:0000313" key="5">
    <source>
        <dbReference type="EMBL" id="OJG37046.1"/>
    </source>
</evidence>
<dbReference type="InterPro" id="IPR032364">
    <property type="entry name" value="GramPos_pilinD1_N"/>
</dbReference>
<evidence type="ECO:0000259" key="4">
    <source>
        <dbReference type="Pfam" id="PF16555"/>
    </source>
</evidence>
<keyword evidence="3" id="KW-0732">Signal</keyword>
<protein>
    <recommendedName>
        <fullName evidence="4">Gram-positive pilin subunit D1 N-terminal domain-containing protein</fullName>
    </recommendedName>
</protein>
<dbReference type="OrthoDB" id="2183358at2"/>
<accession>A0A1L8SYF6</accession>
<feature type="signal peptide" evidence="3">
    <location>
        <begin position="1"/>
        <end position="24"/>
    </location>
</feature>
<name>A0A1L8SYF6_9ENTE</name>